<dbReference type="GO" id="GO:0016020">
    <property type="term" value="C:membrane"/>
    <property type="evidence" value="ECO:0007669"/>
    <property type="project" value="UniProtKB-SubCell"/>
</dbReference>
<feature type="transmembrane region" description="Helical" evidence="7">
    <location>
        <begin position="517"/>
        <end position="537"/>
    </location>
</feature>
<comment type="caution">
    <text evidence="8">The sequence shown here is derived from an EMBL/GenBank/DDBJ whole genome shotgun (WGS) entry which is preliminary data.</text>
</comment>
<dbReference type="PANTHER" id="PTHR23511">
    <property type="entry name" value="SYNAPTIC VESICLE GLYCOPROTEIN 2"/>
    <property type="match status" value="1"/>
</dbReference>
<evidence type="ECO:0000256" key="5">
    <source>
        <dbReference type="ARBA" id="ARBA00022989"/>
    </source>
</evidence>
<proteinExistence type="inferred from homology"/>
<feature type="non-terminal residue" evidence="8">
    <location>
        <position position="546"/>
    </location>
</feature>
<reference evidence="8 9" key="1">
    <citation type="submission" date="2024-05" db="EMBL/GenBank/DDBJ databases">
        <authorList>
            <person name="Wallberg A."/>
        </authorList>
    </citation>
    <scope>NUCLEOTIDE SEQUENCE [LARGE SCALE GENOMIC DNA]</scope>
</reference>
<feature type="transmembrane region" description="Helical" evidence="7">
    <location>
        <begin position="455"/>
        <end position="476"/>
    </location>
</feature>
<dbReference type="EMBL" id="CAXKWB010011194">
    <property type="protein sequence ID" value="CAL4100370.1"/>
    <property type="molecule type" value="Genomic_DNA"/>
</dbReference>
<evidence type="ECO:0008006" key="10">
    <source>
        <dbReference type="Google" id="ProtNLM"/>
    </source>
</evidence>
<dbReference type="InterPro" id="IPR005828">
    <property type="entry name" value="MFS_sugar_transport-like"/>
</dbReference>
<protein>
    <recommendedName>
        <fullName evidence="10">Major facilitator superfamily (MFS) profile domain-containing protein</fullName>
    </recommendedName>
</protein>
<gene>
    <name evidence="8" type="ORF">MNOR_LOCUS16779</name>
</gene>
<dbReference type="PROSITE" id="PS00216">
    <property type="entry name" value="SUGAR_TRANSPORT_1"/>
    <property type="match status" value="1"/>
</dbReference>
<keyword evidence="4 7" id="KW-0812">Transmembrane</keyword>
<evidence type="ECO:0000313" key="9">
    <source>
        <dbReference type="Proteomes" id="UP001497623"/>
    </source>
</evidence>
<dbReference type="Proteomes" id="UP001497623">
    <property type="component" value="Unassembled WGS sequence"/>
</dbReference>
<dbReference type="Pfam" id="PF00083">
    <property type="entry name" value="Sugar_tr"/>
    <property type="match status" value="2"/>
</dbReference>
<evidence type="ECO:0000256" key="3">
    <source>
        <dbReference type="ARBA" id="ARBA00022448"/>
    </source>
</evidence>
<comment type="similarity">
    <text evidence="2">Belongs to the major facilitator superfamily.</text>
</comment>
<dbReference type="GO" id="GO:0022857">
    <property type="term" value="F:transmembrane transporter activity"/>
    <property type="evidence" value="ECO:0007669"/>
    <property type="project" value="InterPro"/>
</dbReference>
<dbReference type="InterPro" id="IPR005829">
    <property type="entry name" value="Sugar_transporter_CS"/>
</dbReference>
<sequence length="546" mass="61741">MQLDPHMSHLDLNDKIKDVEENGADDDGDDYQTALEATDLSWWIYGVVSNSVTPKHMEDILKIIKIIVPFTMAQPIKTNPNCSHRTTSQHTSFFPVASSMLFFNIIINPEGYLYILGPLFCKRLLCLITATTSTLTCRIIIFTTPFYIRPFVHHVSGFGLRYSISLHTTVPRFQPFFHVWTILRQLASYLKIKLFNVLLSGLALAIIPISMNFGNDNFSFNSWRLFLIFCAVPSLVIAIVLFWYPESPMFLLKKGRNVESLEILKNVYAKNTGRRHSTFPITYLKCLDHKSSASSSSSLSWWSSLKHIAKETWRQTNALFGRALLRTTTIMLIVNFTIQFGYYGLWLWFPELFNRLEQYHKEHPDDKVSICELTSYQNNNETEAVVDLCSNINENPLDTTAIVNSLIIAVAPLPFNVWTIFYIDRLGRKFFLVFSMVLSGLSAFGIYLVKSSLDNLILACVFGAVSTMGFNALDCLGVELFPTHLRSTALAVTLLFARLGSISGQLLFGLLLDVYCWVPITMVAILLIGGGLLSIILPNTTRTALE</sequence>
<feature type="transmembrane region" description="Helical" evidence="7">
    <location>
        <begin position="194"/>
        <end position="213"/>
    </location>
</feature>
<dbReference type="SUPFAM" id="SSF103473">
    <property type="entry name" value="MFS general substrate transporter"/>
    <property type="match status" value="1"/>
</dbReference>
<keyword evidence="6 7" id="KW-0472">Membrane</keyword>
<evidence type="ECO:0000256" key="6">
    <source>
        <dbReference type="ARBA" id="ARBA00023136"/>
    </source>
</evidence>
<evidence type="ECO:0000256" key="2">
    <source>
        <dbReference type="ARBA" id="ARBA00008335"/>
    </source>
</evidence>
<feature type="transmembrane region" description="Helical" evidence="7">
    <location>
        <begin position="323"/>
        <end position="349"/>
    </location>
</feature>
<dbReference type="AlphaFoldDB" id="A0AAV2QT31"/>
<keyword evidence="9" id="KW-1185">Reference proteome</keyword>
<keyword evidence="3" id="KW-0813">Transport</keyword>
<dbReference type="Gene3D" id="1.20.1250.20">
    <property type="entry name" value="MFS general substrate transporter like domains"/>
    <property type="match status" value="1"/>
</dbReference>
<dbReference type="InterPro" id="IPR036259">
    <property type="entry name" value="MFS_trans_sf"/>
</dbReference>
<feature type="transmembrane region" description="Helical" evidence="7">
    <location>
        <begin position="430"/>
        <end position="449"/>
    </location>
</feature>
<feature type="transmembrane region" description="Helical" evidence="7">
    <location>
        <begin position="488"/>
        <end position="511"/>
    </location>
</feature>
<evidence type="ECO:0000256" key="7">
    <source>
        <dbReference type="SAM" id="Phobius"/>
    </source>
</evidence>
<evidence type="ECO:0000256" key="1">
    <source>
        <dbReference type="ARBA" id="ARBA00004141"/>
    </source>
</evidence>
<keyword evidence="5 7" id="KW-1133">Transmembrane helix</keyword>
<evidence type="ECO:0000256" key="4">
    <source>
        <dbReference type="ARBA" id="ARBA00022692"/>
    </source>
</evidence>
<evidence type="ECO:0000313" key="8">
    <source>
        <dbReference type="EMBL" id="CAL4100370.1"/>
    </source>
</evidence>
<comment type="subcellular location">
    <subcellularLocation>
        <location evidence="1">Membrane</location>
        <topology evidence="1">Multi-pass membrane protein</topology>
    </subcellularLocation>
</comment>
<dbReference type="PANTHER" id="PTHR23511:SF34">
    <property type="entry name" value="SYNAPTIC VESICLE GLYCOPROTEIN 2"/>
    <property type="match status" value="1"/>
</dbReference>
<accession>A0AAV2QT31</accession>
<organism evidence="8 9">
    <name type="scientific">Meganyctiphanes norvegica</name>
    <name type="common">Northern krill</name>
    <name type="synonym">Thysanopoda norvegica</name>
    <dbReference type="NCBI Taxonomy" id="48144"/>
    <lineage>
        <taxon>Eukaryota</taxon>
        <taxon>Metazoa</taxon>
        <taxon>Ecdysozoa</taxon>
        <taxon>Arthropoda</taxon>
        <taxon>Crustacea</taxon>
        <taxon>Multicrustacea</taxon>
        <taxon>Malacostraca</taxon>
        <taxon>Eumalacostraca</taxon>
        <taxon>Eucarida</taxon>
        <taxon>Euphausiacea</taxon>
        <taxon>Euphausiidae</taxon>
        <taxon>Meganyctiphanes</taxon>
    </lineage>
</organism>
<feature type="transmembrane region" description="Helical" evidence="7">
    <location>
        <begin position="401"/>
        <end position="423"/>
    </location>
</feature>
<feature type="transmembrane region" description="Helical" evidence="7">
    <location>
        <begin position="225"/>
        <end position="244"/>
    </location>
</feature>
<name>A0AAV2QT31_MEGNR</name>